<accession>A0A368XV18</accession>
<sequence length="239" mass="25480">MYLTNLKIESDLLAKKAIVCGDPNRAKFIAAELENTTVLAENREYVTYGGTYQNEKVVVVSHGVGASGAAICFEQLIQGGVEEIIRVGTAGSYQKEIQPGSLVISTAAVSKDGLSKQIAPEGFPAVADISVTQALLDASKKYDFKIHSGITLTLDVFYEGALSFPHHLYQKAGVLAVEMEISALFTIAAIRGIKAGAIVAIDGFADADLAEEYDPHNQQVAAAIEKESKIALEALIHIK</sequence>
<proteinExistence type="predicted"/>
<comment type="caution">
    <text evidence="5">The sequence shown here is derived from an EMBL/GenBank/DDBJ whole genome shotgun (WGS) entry which is preliminary data.</text>
</comment>
<dbReference type="CDD" id="cd17767">
    <property type="entry name" value="UP_EcUdp-like"/>
    <property type="match status" value="1"/>
</dbReference>
<evidence type="ECO:0000259" key="4">
    <source>
        <dbReference type="Pfam" id="PF01048"/>
    </source>
</evidence>
<dbReference type="SUPFAM" id="SSF53167">
    <property type="entry name" value="Purine and uridine phosphorylases"/>
    <property type="match status" value="1"/>
</dbReference>
<dbReference type="InterPro" id="IPR035994">
    <property type="entry name" value="Nucleoside_phosphorylase_sf"/>
</dbReference>
<gene>
    <name evidence="5" type="ORF">DFR57_105104</name>
</gene>
<evidence type="ECO:0000313" key="6">
    <source>
        <dbReference type="Proteomes" id="UP000252585"/>
    </source>
</evidence>
<dbReference type="InterPro" id="IPR000845">
    <property type="entry name" value="Nucleoside_phosphorylase_d"/>
</dbReference>
<dbReference type="GO" id="GO:0006218">
    <property type="term" value="P:uridine catabolic process"/>
    <property type="evidence" value="ECO:0007669"/>
    <property type="project" value="TreeGrafter"/>
</dbReference>
<dbReference type="OrthoDB" id="9772602at2"/>
<dbReference type="PANTHER" id="PTHR43691">
    <property type="entry name" value="URIDINE PHOSPHORYLASE"/>
    <property type="match status" value="1"/>
</dbReference>
<name>A0A368XV18_9BACI</name>
<dbReference type="GO" id="GO:0005829">
    <property type="term" value="C:cytosol"/>
    <property type="evidence" value="ECO:0007669"/>
    <property type="project" value="TreeGrafter"/>
</dbReference>
<comment type="catalytic activity">
    <reaction evidence="3">
        <text>uridine + phosphate = alpha-D-ribose 1-phosphate + uracil</text>
        <dbReference type="Rhea" id="RHEA:24388"/>
        <dbReference type="ChEBI" id="CHEBI:16704"/>
        <dbReference type="ChEBI" id="CHEBI:17568"/>
        <dbReference type="ChEBI" id="CHEBI:43474"/>
        <dbReference type="ChEBI" id="CHEBI:57720"/>
        <dbReference type="EC" id="2.4.2.3"/>
    </reaction>
</comment>
<dbReference type="EC" id="2.4.2.3" evidence="1"/>
<evidence type="ECO:0000313" key="5">
    <source>
        <dbReference type="EMBL" id="RCW71920.1"/>
    </source>
</evidence>
<organism evidence="5 6">
    <name type="scientific">Saliterribacillus persicus</name>
    <dbReference type="NCBI Taxonomy" id="930114"/>
    <lineage>
        <taxon>Bacteria</taxon>
        <taxon>Bacillati</taxon>
        <taxon>Bacillota</taxon>
        <taxon>Bacilli</taxon>
        <taxon>Bacillales</taxon>
        <taxon>Bacillaceae</taxon>
        <taxon>Saliterribacillus</taxon>
    </lineage>
</organism>
<evidence type="ECO:0000256" key="3">
    <source>
        <dbReference type="ARBA" id="ARBA00048447"/>
    </source>
</evidence>
<dbReference type="PANTHER" id="PTHR43691:SF11">
    <property type="entry name" value="FI09636P-RELATED"/>
    <property type="match status" value="1"/>
</dbReference>
<dbReference type="AlphaFoldDB" id="A0A368XV18"/>
<evidence type="ECO:0000256" key="2">
    <source>
        <dbReference type="ARBA" id="ARBA00021980"/>
    </source>
</evidence>
<feature type="domain" description="Nucleoside phosphorylase" evidence="4">
    <location>
        <begin position="17"/>
        <end position="236"/>
    </location>
</feature>
<dbReference type="EMBL" id="QPJJ01000005">
    <property type="protein sequence ID" value="RCW71920.1"/>
    <property type="molecule type" value="Genomic_DNA"/>
</dbReference>
<dbReference type="GO" id="GO:0004850">
    <property type="term" value="F:uridine phosphorylase activity"/>
    <property type="evidence" value="ECO:0007669"/>
    <property type="project" value="UniProtKB-EC"/>
</dbReference>
<evidence type="ECO:0000256" key="1">
    <source>
        <dbReference type="ARBA" id="ARBA00011888"/>
    </source>
</evidence>
<reference evidence="5 6" key="1">
    <citation type="submission" date="2018-07" db="EMBL/GenBank/DDBJ databases">
        <title>Genomic Encyclopedia of Type Strains, Phase IV (KMG-IV): sequencing the most valuable type-strain genomes for metagenomic binning, comparative biology and taxonomic classification.</title>
        <authorList>
            <person name="Goeker M."/>
        </authorList>
    </citation>
    <scope>NUCLEOTIDE SEQUENCE [LARGE SCALE GENOMIC DNA]</scope>
    <source>
        <strain evidence="5 6">DSM 27696</strain>
    </source>
</reference>
<dbReference type="Pfam" id="PF01048">
    <property type="entry name" value="PNP_UDP_1"/>
    <property type="match status" value="1"/>
</dbReference>
<dbReference type="Gene3D" id="3.40.50.1580">
    <property type="entry name" value="Nucleoside phosphorylase domain"/>
    <property type="match status" value="1"/>
</dbReference>
<protein>
    <recommendedName>
        <fullName evidence="2">Uridine phosphorylase</fullName>
        <ecNumber evidence="1">2.4.2.3</ecNumber>
    </recommendedName>
</protein>
<keyword evidence="6" id="KW-1185">Reference proteome</keyword>
<dbReference type="Proteomes" id="UP000252585">
    <property type="component" value="Unassembled WGS sequence"/>
</dbReference>
<dbReference type="RefSeq" id="WP_114352478.1">
    <property type="nucleotide sequence ID" value="NZ_QPJJ01000005.1"/>
</dbReference>